<dbReference type="EMBL" id="JBJVNI010000003">
    <property type="protein sequence ID" value="MFM9608484.1"/>
    <property type="molecule type" value="Genomic_DNA"/>
</dbReference>
<accession>A0ABW9HK90</accession>
<comment type="caution">
    <text evidence="2">The sequence shown here is derived from an EMBL/GenBank/DDBJ whole genome shotgun (WGS) entry which is preliminary data.</text>
</comment>
<name>A0ABW9HK90_9ACTN</name>
<evidence type="ECO:0000313" key="2">
    <source>
        <dbReference type="EMBL" id="MFM9608484.1"/>
    </source>
</evidence>
<feature type="signal peptide" evidence="1">
    <location>
        <begin position="1"/>
        <end position="37"/>
    </location>
</feature>
<evidence type="ECO:0000313" key="3">
    <source>
        <dbReference type="Proteomes" id="UP001631957"/>
    </source>
</evidence>
<dbReference type="Proteomes" id="UP001631957">
    <property type="component" value="Unassembled WGS sequence"/>
</dbReference>
<keyword evidence="1" id="KW-0732">Signal</keyword>
<proteinExistence type="predicted"/>
<organism evidence="2 3">
    <name type="scientific">Streptomyces niveiscabiei</name>
    <dbReference type="NCBI Taxonomy" id="164115"/>
    <lineage>
        <taxon>Bacteria</taxon>
        <taxon>Bacillati</taxon>
        <taxon>Actinomycetota</taxon>
        <taxon>Actinomycetes</taxon>
        <taxon>Kitasatosporales</taxon>
        <taxon>Streptomycetaceae</taxon>
        <taxon>Streptomyces</taxon>
    </lineage>
</organism>
<keyword evidence="3" id="KW-1185">Reference proteome</keyword>
<gene>
    <name evidence="2" type="ORF">ACKI18_07155</name>
</gene>
<feature type="chain" id="PRO_5046914388" evidence="1">
    <location>
        <begin position="38"/>
        <end position="123"/>
    </location>
</feature>
<dbReference type="RefSeq" id="WP_055725306.1">
    <property type="nucleotide sequence ID" value="NZ_JBJVNI010000003.1"/>
</dbReference>
<evidence type="ECO:0000256" key="1">
    <source>
        <dbReference type="SAM" id="SignalP"/>
    </source>
</evidence>
<sequence length="123" mass="12772">MIRNSTSRLTSGGLAFAALAALAIPTAVLGTATPASAACGTSGPDIDNRAYVNQTAGVAANMRTGPSTACGVVGWADNRDLLDYHCYVWTGSTSWTYLRNVTDGTYGWVHDPLLPGYGSIVLC</sequence>
<protein>
    <submittedName>
        <fullName evidence="2">SH3 domain-containing protein</fullName>
    </submittedName>
</protein>
<reference evidence="2 3" key="1">
    <citation type="submission" date="2024-12" db="EMBL/GenBank/DDBJ databases">
        <title>Forecasting of Potato common scab and diversities of Pathogenic streptomyces spp. in china.</title>
        <authorList>
            <person name="Handique U."/>
            <person name="Wu J."/>
        </authorList>
    </citation>
    <scope>NUCLEOTIDE SEQUENCE [LARGE SCALE GENOMIC DNA]</scope>
    <source>
        <strain evidence="2 3">ZRIMU1530</strain>
    </source>
</reference>